<comment type="caution">
    <text evidence="2">The sequence shown here is derived from an EMBL/GenBank/DDBJ whole genome shotgun (WGS) entry which is preliminary data.</text>
</comment>
<accession>A0AAV3NH66</accession>
<organism evidence="2 3">
    <name type="scientific">Lithospermum erythrorhizon</name>
    <name type="common">Purple gromwell</name>
    <name type="synonym">Lithospermum officinale var. erythrorhizon</name>
    <dbReference type="NCBI Taxonomy" id="34254"/>
    <lineage>
        <taxon>Eukaryota</taxon>
        <taxon>Viridiplantae</taxon>
        <taxon>Streptophyta</taxon>
        <taxon>Embryophyta</taxon>
        <taxon>Tracheophyta</taxon>
        <taxon>Spermatophyta</taxon>
        <taxon>Magnoliopsida</taxon>
        <taxon>eudicotyledons</taxon>
        <taxon>Gunneridae</taxon>
        <taxon>Pentapetalae</taxon>
        <taxon>asterids</taxon>
        <taxon>lamiids</taxon>
        <taxon>Boraginales</taxon>
        <taxon>Boraginaceae</taxon>
        <taxon>Boraginoideae</taxon>
        <taxon>Lithospermeae</taxon>
        <taxon>Lithospermum</taxon>
    </lineage>
</organism>
<dbReference type="Proteomes" id="UP001454036">
    <property type="component" value="Unassembled WGS sequence"/>
</dbReference>
<feature type="region of interest" description="Disordered" evidence="1">
    <location>
        <begin position="1"/>
        <end position="63"/>
    </location>
</feature>
<dbReference type="AlphaFoldDB" id="A0AAV3NH66"/>
<feature type="compositionally biased region" description="Basic and acidic residues" evidence="1">
    <location>
        <begin position="1"/>
        <end position="38"/>
    </location>
</feature>
<reference evidence="2 3" key="1">
    <citation type="submission" date="2024-01" db="EMBL/GenBank/DDBJ databases">
        <title>The complete chloroplast genome sequence of Lithospermum erythrorhizon: insights into the phylogenetic relationship among Boraginaceae species and the maternal lineages of purple gromwells.</title>
        <authorList>
            <person name="Okada T."/>
            <person name="Watanabe K."/>
        </authorList>
    </citation>
    <scope>NUCLEOTIDE SEQUENCE [LARGE SCALE GENOMIC DNA]</scope>
</reference>
<feature type="compositionally biased region" description="Low complexity" evidence="1">
    <location>
        <begin position="122"/>
        <end position="132"/>
    </location>
</feature>
<evidence type="ECO:0000313" key="2">
    <source>
        <dbReference type="EMBL" id="GAA0138268.1"/>
    </source>
</evidence>
<gene>
    <name evidence="2" type="ORF">LIER_34908</name>
</gene>
<evidence type="ECO:0000256" key="1">
    <source>
        <dbReference type="SAM" id="MobiDB-lite"/>
    </source>
</evidence>
<sequence>MVEKGKGKWPVEEHRWISPEPRRRSALDKIRAPERANSRSDLPWGSAFSCLQNDPRKRKEAKEGRIEYLTLLKTSSRNVFLEIQDRRLLPRPPRQKGADQTGCHPASGVHRGCGKPVRSIQPNDDNGDAPAASDDDGGVHHSGYGRRDLQWDNMPHDIVAV</sequence>
<feature type="compositionally biased region" description="Basic and acidic residues" evidence="1">
    <location>
        <begin position="54"/>
        <end position="63"/>
    </location>
</feature>
<feature type="region of interest" description="Disordered" evidence="1">
    <location>
        <begin position="84"/>
        <end position="161"/>
    </location>
</feature>
<protein>
    <submittedName>
        <fullName evidence="2">Uncharacterized protein</fullName>
    </submittedName>
</protein>
<dbReference type="EMBL" id="BAABME010014915">
    <property type="protein sequence ID" value="GAA0138268.1"/>
    <property type="molecule type" value="Genomic_DNA"/>
</dbReference>
<proteinExistence type="predicted"/>
<evidence type="ECO:0000313" key="3">
    <source>
        <dbReference type="Proteomes" id="UP001454036"/>
    </source>
</evidence>
<name>A0AAV3NH66_LITER</name>
<keyword evidence="3" id="KW-1185">Reference proteome</keyword>